<evidence type="ECO:0000256" key="5">
    <source>
        <dbReference type="SAM" id="Phobius"/>
    </source>
</evidence>
<keyword evidence="3 5" id="KW-1133">Transmembrane helix</keyword>
<dbReference type="Proteomes" id="UP001626550">
    <property type="component" value="Unassembled WGS sequence"/>
</dbReference>
<feature type="transmembrane region" description="Helical" evidence="5">
    <location>
        <begin position="312"/>
        <end position="337"/>
    </location>
</feature>
<keyword evidence="2 5" id="KW-0812">Transmembrane</keyword>
<feature type="domain" description="G-protein coupled receptors family 1 profile" evidence="6">
    <location>
        <begin position="85"/>
        <end position="333"/>
    </location>
</feature>
<dbReference type="EMBL" id="JBJKFK010000044">
    <property type="protein sequence ID" value="KAL3320552.1"/>
    <property type="molecule type" value="Genomic_DNA"/>
</dbReference>
<dbReference type="CDD" id="cd00637">
    <property type="entry name" value="7tm_classA_rhodopsin-like"/>
    <property type="match status" value="1"/>
</dbReference>
<reference evidence="7 8" key="1">
    <citation type="submission" date="2024-11" db="EMBL/GenBank/DDBJ databases">
        <title>Adaptive evolution of stress response genes in parasites aligns with host niche diversity.</title>
        <authorList>
            <person name="Hahn C."/>
            <person name="Resl P."/>
        </authorList>
    </citation>
    <scope>NUCLEOTIDE SEQUENCE [LARGE SCALE GENOMIC DNA]</scope>
    <source>
        <strain evidence="7">EGGRZ-B1_66</strain>
        <tissue evidence="7">Body</tissue>
    </source>
</reference>
<dbReference type="InterPro" id="IPR017452">
    <property type="entry name" value="GPCR_Rhodpsn_7TM"/>
</dbReference>
<comment type="caution">
    <text evidence="7">The sequence shown here is derived from an EMBL/GenBank/DDBJ whole genome shotgun (WGS) entry which is preliminary data.</text>
</comment>
<dbReference type="Gene3D" id="1.20.1070.10">
    <property type="entry name" value="Rhodopsin 7-helix transmembrane proteins"/>
    <property type="match status" value="1"/>
</dbReference>
<feature type="transmembrane region" description="Helical" evidence="5">
    <location>
        <begin position="106"/>
        <end position="127"/>
    </location>
</feature>
<evidence type="ECO:0000313" key="8">
    <source>
        <dbReference type="Proteomes" id="UP001626550"/>
    </source>
</evidence>
<protein>
    <recommendedName>
        <fullName evidence="6">G-protein coupled receptors family 1 profile domain-containing protein</fullName>
    </recommendedName>
</protein>
<evidence type="ECO:0000256" key="3">
    <source>
        <dbReference type="ARBA" id="ARBA00022989"/>
    </source>
</evidence>
<feature type="transmembrane region" description="Helical" evidence="5">
    <location>
        <begin position="228"/>
        <end position="250"/>
    </location>
</feature>
<accession>A0ABD2QM06</accession>
<evidence type="ECO:0000313" key="7">
    <source>
        <dbReference type="EMBL" id="KAL3320552.1"/>
    </source>
</evidence>
<gene>
    <name evidence="7" type="ORF">Ciccas_000756</name>
</gene>
<evidence type="ECO:0000256" key="1">
    <source>
        <dbReference type="ARBA" id="ARBA00004370"/>
    </source>
</evidence>
<dbReference type="AlphaFoldDB" id="A0ABD2QM06"/>
<feature type="transmembrane region" description="Helical" evidence="5">
    <location>
        <begin position="283"/>
        <end position="306"/>
    </location>
</feature>
<name>A0ABD2QM06_9PLAT</name>
<comment type="subcellular location">
    <subcellularLocation>
        <location evidence="1">Membrane</location>
    </subcellularLocation>
</comment>
<organism evidence="7 8">
    <name type="scientific">Cichlidogyrus casuarinus</name>
    <dbReference type="NCBI Taxonomy" id="1844966"/>
    <lineage>
        <taxon>Eukaryota</taxon>
        <taxon>Metazoa</taxon>
        <taxon>Spiralia</taxon>
        <taxon>Lophotrochozoa</taxon>
        <taxon>Platyhelminthes</taxon>
        <taxon>Monogenea</taxon>
        <taxon>Monopisthocotylea</taxon>
        <taxon>Dactylogyridea</taxon>
        <taxon>Ancyrocephalidae</taxon>
        <taxon>Cichlidogyrus</taxon>
    </lineage>
</organism>
<evidence type="ECO:0000259" key="6">
    <source>
        <dbReference type="PROSITE" id="PS50262"/>
    </source>
</evidence>
<feature type="transmembrane region" description="Helical" evidence="5">
    <location>
        <begin position="71"/>
        <end position="94"/>
    </location>
</feature>
<keyword evidence="8" id="KW-1185">Reference proteome</keyword>
<sequence>MSTSNTTERNNLGFLARLSLKVLSLSGQNTSALHHQDSDQQDHLFQFNKSEIDRPAAFHSNEMTSWLKLTLTGAIMCIAISGTIACIYTIMLVCMKKRLRTSLSTIILNHTLLNCVKVVYCYFFAHGIAYQEMATHCSILVGALSLAITTTAFNLLLMVMFLTHEYQQLETKQSAIDAKGNCCCVAFSLTAIWFTAIILNLGISFLPANPIFVVKVGYCAFEYGRANTYALHFLITTLISISLLLTAMCLRNLYQKLDQKLIHTSTESDLGFLYRSLKRKVNCVMILSVIFLAHWYPFFMLILVDIHFTAPHIAYTIFFMLALSSVLIDSPILCFMLNSQQETKAEKEIVIFDPVIDFNHTLIDSPKKYQFGRYKFFAREDI</sequence>
<feature type="transmembrane region" description="Helical" evidence="5">
    <location>
        <begin position="183"/>
        <end position="208"/>
    </location>
</feature>
<keyword evidence="4 5" id="KW-0472">Membrane</keyword>
<evidence type="ECO:0000256" key="2">
    <source>
        <dbReference type="ARBA" id="ARBA00022692"/>
    </source>
</evidence>
<proteinExistence type="predicted"/>
<dbReference type="GO" id="GO:0016020">
    <property type="term" value="C:membrane"/>
    <property type="evidence" value="ECO:0007669"/>
    <property type="project" value="UniProtKB-SubCell"/>
</dbReference>
<dbReference type="PROSITE" id="PS50262">
    <property type="entry name" value="G_PROTEIN_RECEP_F1_2"/>
    <property type="match status" value="1"/>
</dbReference>
<evidence type="ECO:0000256" key="4">
    <source>
        <dbReference type="ARBA" id="ARBA00023136"/>
    </source>
</evidence>
<feature type="transmembrane region" description="Helical" evidence="5">
    <location>
        <begin position="139"/>
        <end position="162"/>
    </location>
</feature>